<feature type="transmembrane region" description="Helical" evidence="2">
    <location>
        <begin position="157"/>
        <end position="175"/>
    </location>
</feature>
<comment type="caution">
    <text evidence="3">The sequence shown here is derived from an EMBL/GenBank/DDBJ whole genome shotgun (WGS) entry which is preliminary data.</text>
</comment>
<keyword evidence="2" id="KW-0472">Membrane</keyword>
<feature type="region of interest" description="Disordered" evidence="1">
    <location>
        <begin position="1"/>
        <end position="53"/>
    </location>
</feature>
<name>A0ABU2M8N6_9ACTN</name>
<evidence type="ECO:0000313" key="3">
    <source>
        <dbReference type="EMBL" id="MDT0329027.1"/>
    </source>
</evidence>
<evidence type="ECO:0000256" key="1">
    <source>
        <dbReference type="SAM" id="MobiDB-lite"/>
    </source>
</evidence>
<evidence type="ECO:0000313" key="4">
    <source>
        <dbReference type="Proteomes" id="UP001183390"/>
    </source>
</evidence>
<dbReference type="Proteomes" id="UP001183390">
    <property type="component" value="Unassembled WGS sequence"/>
</dbReference>
<feature type="transmembrane region" description="Helical" evidence="2">
    <location>
        <begin position="100"/>
        <end position="120"/>
    </location>
</feature>
<accession>A0ABU2M8N6</accession>
<dbReference type="RefSeq" id="WP_311511695.1">
    <property type="nucleotide sequence ID" value="NZ_JAVREP010000006.1"/>
</dbReference>
<keyword evidence="4" id="KW-1185">Reference proteome</keyword>
<organism evidence="3 4">
    <name type="scientific">Nocardiopsis lambiniae</name>
    <dbReference type="NCBI Taxonomy" id="3075539"/>
    <lineage>
        <taxon>Bacteria</taxon>
        <taxon>Bacillati</taxon>
        <taxon>Actinomycetota</taxon>
        <taxon>Actinomycetes</taxon>
        <taxon>Streptosporangiales</taxon>
        <taxon>Nocardiopsidaceae</taxon>
        <taxon>Nocardiopsis</taxon>
    </lineage>
</organism>
<protein>
    <submittedName>
        <fullName evidence="3">Uncharacterized protein</fullName>
    </submittedName>
</protein>
<dbReference type="EMBL" id="JAVREP010000006">
    <property type="protein sequence ID" value="MDT0329027.1"/>
    <property type="molecule type" value="Genomic_DNA"/>
</dbReference>
<proteinExistence type="predicted"/>
<sequence>MSDSPQYPDGHRYPEESEPTGGYEPPPLPPRPRFDPPTPEPAREEPPPVAAERFRRTSPARLRAIPVERGRGYWRLITGTLVYVMIVGGMADYVDPSARAVAHLVFWALIAVAFGVTVARERRNDWSPEPRWPWAVAAIGGALITEVLIIAVGSPAIIVGSIILAALGLFVLMLAG</sequence>
<evidence type="ECO:0000256" key="2">
    <source>
        <dbReference type="SAM" id="Phobius"/>
    </source>
</evidence>
<feature type="transmembrane region" description="Helical" evidence="2">
    <location>
        <begin position="132"/>
        <end position="151"/>
    </location>
</feature>
<gene>
    <name evidence="3" type="ORF">RM479_11460</name>
</gene>
<feature type="compositionally biased region" description="Pro residues" evidence="1">
    <location>
        <begin position="24"/>
        <end position="40"/>
    </location>
</feature>
<feature type="transmembrane region" description="Helical" evidence="2">
    <location>
        <begin position="73"/>
        <end position="94"/>
    </location>
</feature>
<reference evidence="4" key="1">
    <citation type="submission" date="2023-07" db="EMBL/GenBank/DDBJ databases">
        <title>30 novel species of actinomycetes from the DSMZ collection.</title>
        <authorList>
            <person name="Nouioui I."/>
        </authorList>
    </citation>
    <scope>NUCLEOTIDE SEQUENCE [LARGE SCALE GENOMIC DNA]</scope>
    <source>
        <strain evidence="4">DSM 44743</strain>
    </source>
</reference>
<keyword evidence="2" id="KW-1133">Transmembrane helix</keyword>
<keyword evidence="2" id="KW-0812">Transmembrane</keyword>